<dbReference type="PROSITE" id="PS00018">
    <property type="entry name" value="EF_HAND_1"/>
    <property type="match status" value="1"/>
</dbReference>
<dbReference type="AlphaFoldDB" id="A0A382KLU6"/>
<dbReference type="SMART" id="SM00388">
    <property type="entry name" value="HisKA"/>
    <property type="match status" value="1"/>
</dbReference>
<dbReference type="InterPro" id="IPR005467">
    <property type="entry name" value="His_kinase_dom"/>
</dbReference>
<feature type="region of interest" description="Disordered" evidence="14">
    <location>
        <begin position="30"/>
        <end position="54"/>
    </location>
</feature>
<dbReference type="CDD" id="cd00082">
    <property type="entry name" value="HisKA"/>
    <property type="match status" value="1"/>
</dbReference>
<dbReference type="PROSITE" id="PS50222">
    <property type="entry name" value="EF_HAND_2"/>
    <property type="match status" value="1"/>
</dbReference>
<evidence type="ECO:0000256" key="2">
    <source>
        <dbReference type="ARBA" id="ARBA00004651"/>
    </source>
</evidence>
<dbReference type="Gene3D" id="3.30.565.10">
    <property type="entry name" value="Histidine kinase-like ATPase, C-terminal domain"/>
    <property type="match status" value="1"/>
</dbReference>
<dbReference type="SMART" id="SM00304">
    <property type="entry name" value="HAMP"/>
    <property type="match status" value="1"/>
</dbReference>
<dbReference type="CDD" id="cd06225">
    <property type="entry name" value="HAMP"/>
    <property type="match status" value="1"/>
</dbReference>
<evidence type="ECO:0000256" key="13">
    <source>
        <dbReference type="ARBA" id="ARBA00023136"/>
    </source>
</evidence>
<protein>
    <recommendedName>
        <fullName evidence="3">histidine kinase</fullName>
        <ecNumber evidence="3">2.7.13.3</ecNumber>
    </recommendedName>
</protein>
<dbReference type="InterPro" id="IPR050398">
    <property type="entry name" value="HssS/ArlS-like"/>
</dbReference>
<evidence type="ECO:0000256" key="6">
    <source>
        <dbReference type="ARBA" id="ARBA00022679"/>
    </source>
</evidence>
<dbReference type="InterPro" id="IPR036890">
    <property type="entry name" value="HATPase_C_sf"/>
</dbReference>
<feature type="non-terminal residue" evidence="19">
    <location>
        <position position="1"/>
    </location>
</feature>
<dbReference type="PROSITE" id="PS50885">
    <property type="entry name" value="HAMP"/>
    <property type="match status" value="1"/>
</dbReference>
<dbReference type="SUPFAM" id="SSF158472">
    <property type="entry name" value="HAMP domain-like"/>
    <property type="match status" value="1"/>
</dbReference>
<dbReference type="EMBL" id="UINC01081519">
    <property type="protein sequence ID" value="SVC25450.1"/>
    <property type="molecule type" value="Genomic_DNA"/>
</dbReference>
<evidence type="ECO:0000256" key="11">
    <source>
        <dbReference type="ARBA" id="ARBA00022989"/>
    </source>
</evidence>
<dbReference type="InterPro" id="IPR003661">
    <property type="entry name" value="HisK_dim/P_dom"/>
</dbReference>
<evidence type="ECO:0000256" key="12">
    <source>
        <dbReference type="ARBA" id="ARBA00023012"/>
    </source>
</evidence>
<keyword evidence="5" id="KW-0597">Phosphoprotein</keyword>
<feature type="non-terminal residue" evidence="19">
    <location>
        <position position="416"/>
    </location>
</feature>
<dbReference type="GO" id="GO:0005524">
    <property type="term" value="F:ATP binding"/>
    <property type="evidence" value="ECO:0007669"/>
    <property type="project" value="UniProtKB-KW"/>
</dbReference>
<dbReference type="EC" id="2.7.13.3" evidence="3"/>
<feature type="compositionally biased region" description="Low complexity" evidence="14">
    <location>
        <begin position="99"/>
        <end position="113"/>
    </location>
</feature>
<evidence type="ECO:0000259" key="17">
    <source>
        <dbReference type="PROSITE" id="PS50222"/>
    </source>
</evidence>
<feature type="domain" description="HAMP" evidence="18">
    <location>
        <begin position="212"/>
        <end position="264"/>
    </location>
</feature>
<feature type="transmembrane region" description="Helical" evidence="15">
    <location>
        <begin position="192"/>
        <end position="211"/>
    </location>
</feature>
<keyword evidence="11 15" id="KW-1133">Transmembrane helix</keyword>
<keyword evidence="10" id="KW-0067">ATP-binding</keyword>
<dbReference type="GO" id="GO:0005886">
    <property type="term" value="C:plasma membrane"/>
    <property type="evidence" value="ECO:0007669"/>
    <property type="project" value="UniProtKB-SubCell"/>
</dbReference>
<feature type="domain" description="Histidine kinase" evidence="16">
    <location>
        <begin position="272"/>
        <end position="416"/>
    </location>
</feature>
<evidence type="ECO:0000256" key="10">
    <source>
        <dbReference type="ARBA" id="ARBA00022840"/>
    </source>
</evidence>
<dbReference type="GO" id="GO:0000155">
    <property type="term" value="F:phosphorelay sensor kinase activity"/>
    <property type="evidence" value="ECO:0007669"/>
    <property type="project" value="InterPro"/>
</dbReference>
<sequence length="416" mass="46237">VQSRELLSKIMQDYRKKMDELLNVEQRKKYEEIAQRGARSSPPFSRRRNPFRPEQITEIMTEADTNKDKQLSKAELETWLRQRSNASPPNRSGNGGNISGSPQKGSPSPGGSPDRPTAVFMIKTDKPQARYWAGVDIPVVVQAEGSEELPSENLLGLRRVQRGRNQAQYFATLVTVSDTMGGAGLFSDPLRWVNILILAVVLSVLFWLPMVRNITQPIAKITAATEQIAEGNFDTRVSTSRTDEIGRVGQAVDHMADRLDGFVKGQRRFLGDISHELCSPIARIQVALGILDQRADDQQKKYVLDVQDEVEHMSELVNELLLFSQEGVNPKSIELEPVNLREIIDRVMEREGAKNSTVKISVNKEVSVTANAQRLSLALGNLLRNAIQYAGDAGPITVTAERENETLTLLITDSGP</sequence>
<dbReference type="Pfam" id="PF00672">
    <property type="entry name" value="HAMP"/>
    <property type="match status" value="1"/>
</dbReference>
<feature type="region of interest" description="Disordered" evidence="14">
    <location>
        <begin position="80"/>
        <end position="118"/>
    </location>
</feature>
<keyword evidence="13 15" id="KW-0472">Membrane</keyword>
<reference evidence="19" key="1">
    <citation type="submission" date="2018-05" db="EMBL/GenBank/DDBJ databases">
        <authorList>
            <person name="Lanie J.A."/>
            <person name="Ng W.-L."/>
            <person name="Kazmierczak K.M."/>
            <person name="Andrzejewski T.M."/>
            <person name="Davidsen T.M."/>
            <person name="Wayne K.J."/>
            <person name="Tettelin H."/>
            <person name="Glass J.I."/>
            <person name="Rusch D."/>
            <person name="Podicherti R."/>
            <person name="Tsui H.-C.T."/>
            <person name="Winkler M.E."/>
        </authorList>
    </citation>
    <scope>NUCLEOTIDE SEQUENCE</scope>
</reference>
<evidence type="ECO:0000256" key="15">
    <source>
        <dbReference type="SAM" id="Phobius"/>
    </source>
</evidence>
<proteinExistence type="predicted"/>
<evidence type="ECO:0000256" key="3">
    <source>
        <dbReference type="ARBA" id="ARBA00012438"/>
    </source>
</evidence>
<organism evidence="19">
    <name type="scientific">marine metagenome</name>
    <dbReference type="NCBI Taxonomy" id="408172"/>
    <lineage>
        <taxon>unclassified sequences</taxon>
        <taxon>metagenomes</taxon>
        <taxon>ecological metagenomes</taxon>
    </lineage>
</organism>
<gene>
    <name evidence="19" type="ORF">METZ01_LOCUS278304</name>
</gene>
<dbReference type="InterPro" id="IPR018247">
    <property type="entry name" value="EF_Hand_1_Ca_BS"/>
</dbReference>
<dbReference type="PROSITE" id="PS50109">
    <property type="entry name" value="HIS_KIN"/>
    <property type="match status" value="1"/>
</dbReference>
<evidence type="ECO:0000256" key="7">
    <source>
        <dbReference type="ARBA" id="ARBA00022692"/>
    </source>
</evidence>
<dbReference type="PANTHER" id="PTHR45528:SF1">
    <property type="entry name" value="SENSOR HISTIDINE KINASE CPXA"/>
    <property type="match status" value="1"/>
</dbReference>
<evidence type="ECO:0000259" key="18">
    <source>
        <dbReference type="PROSITE" id="PS50885"/>
    </source>
</evidence>
<dbReference type="InterPro" id="IPR002048">
    <property type="entry name" value="EF_hand_dom"/>
</dbReference>
<comment type="catalytic activity">
    <reaction evidence="1">
        <text>ATP + protein L-histidine = ADP + protein N-phospho-L-histidine.</text>
        <dbReference type="EC" id="2.7.13.3"/>
    </reaction>
</comment>
<evidence type="ECO:0000259" key="16">
    <source>
        <dbReference type="PROSITE" id="PS50109"/>
    </source>
</evidence>
<keyword evidence="9" id="KW-0418">Kinase</keyword>
<evidence type="ECO:0000256" key="8">
    <source>
        <dbReference type="ARBA" id="ARBA00022741"/>
    </source>
</evidence>
<dbReference type="InterPro" id="IPR036097">
    <property type="entry name" value="HisK_dim/P_sf"/>
</dbReference>
<evidence type="ECO:0000256" key="14">
    <source>
        <dbReference type="SAM" id="MobiDB-lite"/>
    </source>
</evidence>
<dbReference type="Pfam" id="PF02518">
    <property type="entry name" value="HATPase_c"/>
    <property type="match status" value="1"/>
</dbReference>
<dbReference type="InterPro" id="IPR003594">
    <property type="entry name" value="HATPase_dom"/>
</dbReference>
<evidence type="ECO:0000256" key="9">
    <source>
        <dbReference type="ARBA" id="ARBA00022777"/>
    </source>
</evidence>
<dbReference type="PANTHER" id="PTHR45528">
    <property type="entry name" value="SENSOR HISTIDINE KINASE CPXA"/>
    <property type="match status" value="1"/>
</dbReference>
<dbReference type="Gene3D" id="6.10.340.10">
    <property type="match status" value="1"/>
</dbReference>
<dbReference type="InterPro" id="IPR003660">
    <property type="entry name" value="HAMP_dom"/>
</dbReference>
<keyword evidence="12" id="KW-0902">Two-component regulatory system</keyword>
<evidence type="ECO:0000313" key="19">
    <source>
        <dbReference type="EMBL" id="SVC25450.1"/>
    </source>
</evidence>
<keyword evidence="8" id="KW-0547">Nucleotide-binding</keyword>
<accession>A0A382KLU6</accession>
<evidence type="ECO:0000256" key="5">
    <source>
        <dbReference type="ARBA" id="ARBA00022553"/>
    </source>
</evidence>
<keyword evidence="7 15" id="KW-0812">Transmembrane</keyword>
<dbReference type="GO" id="GO:0005509">
    <property type="term" value="F:calcium ion binding"/>
    <property type="evidence" value="ECO:0007669"/>
    <property type="project" value="InterPro"/>
</dbReference>
<dbReference type="SUPFAM" id="SSF47384">
    <property type="entry name" value="Homodimeric domain of signal transducing histidine kinase"/>
    <property type="match status" value="1"/>
</dbReference>
<dbReference type="SUPFAM" id="SSF55874">
    <property type="entry name" value="ATPase domain of HSP90 chaperone/DNA topoisomerase II/histidine kinase"/>
    <property type="match status" value="1"/>
</dbReference>
<name>A0A382KLU6_9ZZZZ</name>
<evidence type="ECO:0000256" key="4">
    <source>
        <dbReference type="ARBA" id="ARBA00022475"/>
    </source>
</evidence>
<dbReference type="Pfam" id="PF00512">
    <property type="entry name" value="HisKA"/>
    <property type="match status" value="1"/>
</dbReference>
<keyword evidence="4" id="KW-1003">Cell membrane</keyword>
<keyword evidence="6" id="KW-0808">Transferase</keyword>
<evidence type="ECO:0000256" key="1">
    <source>
        <dbReference type="ARBA" id="ARBA00000085"/>
    </source>
</evidence>
<dbReference type="Gene3D" id="1.10.287.130">
    <property type="match status" value="1"/>
</dbReference>
<feature type="domain" description="EF-hand" evidence="17">
    <location>
        <begin position="51"/>
        <end position="86"/>
    </location>
</feature>
<comment type="subcellular location">
    <subcellularLocation>
        <location evidence="2">Cell membrane</location>
        <topology evidence="2">Multi-pass membrane protein</topology>
    </subcellularLocation>
</comment>